<evidence type="ECO:0000313" key="2">
    <source>
        <dbReference type="Proteomes" id="UP001162131"/>
    </source>
</evidence>
<dbReference type="EMBL" id="CAJZBQ010000010">
    <property type="protein sequence ID" value="CAG9313126.1"/>
    <property type="molecule type" value="Genomic_DNA"/>
</dbReference>
<keyword evidence="2" id="KW-1185">Reference proteome</keyword>
<sequence>MIQQIQLKFLVMAEQPTINCQQLDICIQLSTIIETLAREGSQPIISRIYEAEWRGSELIKKRIPPKKW</sequence>
<name>A0AAU9IFC8_9CILI</name>
<dbReference type="Proteomes" id="UP001162131">
    <property type="component" value="Unassembled WGS sequence"/>
</dbReference>
<dbReference type="AlphaFoldDB" id="A0AAU9IFC8"/>
<evidence type="ECO:0000313" key="1">
    <source>
        <dbReference type="EMBL" id="CAG9313126.1"/>
    </source>
</evidence>
<comment type="caution">
    <text evidence="1">The sequence shown here is derived from an EMBL/GenBank/DDBJ whole genome shotgun (WGS) entry which is preliminary data.</text>
</comment>
<gene>
    <name evidence="1" type="ORF">BSTOLATCC_MIC8755</name>
</gene>
<protein>
    <submittedName>
        <fullName evidence="1">Uncharacterized protein</fullName>
    </submittedName>
</protein>
<proteinExistence type="predicted"/>
<reference evidence="1" key="1">
    <citation type="submission" date="2021-09" db="EMBL/GenBank/DDBJ databases">
        <authorList>
            <consortium name="AG Swart"/>
            <person name="Singh M."/>
            <person name="Singh A."/>
            <person name="Seah K."/>
            <person name="Emmerich C."/>
        </authorList>
    </citation>
    <scope>NUCLEOTIDE SEQUENCE</scope>
    <source>
        <strain evidence="1">ATCC30299</strain>
    </source>
</reference>
<accession>A0AAU9IFC8</accession>
<organism evidence="1 2">
    <name type="scientific">Blepharisma stoltei</name>
    <dbReference type="NCBI Taxonomy" id="1481888"/>
    <lineage>
        <taxon>Eukaryota</taxon>
        <taxon>Sar</taxon>
        <taxon>Alveolata</taxon>
        <taxon>Ciliophora</taxon>
        <taxon>Postciliodesmatophora</taxon>
        <taxon>Heterotrichea</taxon>
        <taxon>Heterotrichida</taxon>
        <taxon>Blepharismidae</taxon>
        <taxon>Blepharisma</taxon>
    </lineage>
</organism>